<dbReference type="InterPro" id="IPR011050">
    <property type="entry name" value="Pectin_lyase_fold/virulence"/>
</dbReference>
<accession>A0A0F9PY84</accession>
<dbReference type="AlphaFoldDB" id="A0A0F9PY84"/>
<sequence>MSIKRLMLAIVFTFSVGIVAMQELKAEVTNYPNGVSSFGMTIIPGVGSEVYSGNVWFVDSGDPNGSDNPHEPGNRLEPFKTLDAAVSRSGVVSGSNNRDVIYMLSGDAETISGSGDSVGLDLDVAGLTIIGLGSGSDIPTITISGSTNTNDIDVDADNITLVNLLFVAGSATAAIDVNAAHFSMINCITRDANFALGSDETNDANPLNWIVADANADNLMLINHTHFGTGTTGGAVQDGQSPEVAPSTFLQLTGVDDAVVRGGHFYGNFHHQIIEGTTTDSLRVRIYGTSDNPMFLWNENSTGVVASLTAGSTGNIGPNVYIRLADDAFNFLQAIPATGTTWHAFRPIEIVNAGSEISTVTTLVPSIGTN</sequence>
<organism evidence="1">
    <name type="scientific">marine sediment metagenome</name>
    <dbReference type="NCBI Taxonomy" id="412755"/>
    <lineage>
        <taxon>unclassified sequences</taxon>
        <taxon>metagenomes</taxon>
        <taxon>ecological metagenomes</taxon>
    </lineage>
</organism>
<dbReference type="EMBL" id="LAZR01001955">
    <property type="protein sequence ID" value="KKN36615.1"/>
    <property type="molecule type" value="Genomic_DNA"/>
</dbReference>
<protein>
    <submittedName>
        <fullName evidence="1">Uncharacterized protein</fullName>
    </submittedName>
</protein>
<name>A0A0F9PY84_9ZZZZ</name>
<proteinExistence type="predicted"/>
<dbReference type="SUPFAM" id="SSF51126">
    <property type="entry name" value="Pectin lyase-like"/>
    <property type="match status" value="1"/>
</dbReference>
<gene>
    <name evidence="1" type="ORF">LCGC14_0772020</name>
</gene>
<comment type="caution">
    <text evidence="1">The sequence shown here is derived from an EMBL/GenBank/DDBJ whole genome shotgun (WGS) entry which is preliminary data.</text>
</comment>
<evidence type="ECO:0000313" key="1">
    <source>
        <dbReference type="EMBL" id="KKN36615.1"/>
    </source>
</evidence>
<reference evidence="1" key="1">
    <citation type="journal article" date="2015" name="Nature">
        <title>Complex archaea that bridge the gap between prokaryotes and eukaryotes.</title>
        <authorList>
            <person name="Spang A."/>
            <person name="Saw J.H."/>
            <person name="Jorgensen S.L."/>
            <person name="Zaremba-Niedzwiedzka K."/>
            <person name="Martijn J."/>
            <person name="Lind A.E."/>
            <person name="van Eijk R."/>
            <person name="Schleper C."/>
            <person name="Guy L."/>
            <person name="Ettema T.J."/>
        </authorList>
    </citation>
    <scope>NUCLEOTIDE SEQUENCE</scope>
</reference>